<dbReference type="AlphaFoldDB" id="A0A9D1IZ58"/>
<dbReference type="PANTHER" id="PTHR10000">
    <property type="entry name" value="PHOSPHOSERINE PHOSPHATASE"/>
    <property type="match status" value="1"/>
</dbReference>
<dbReference type="InterPro" id="IPR006379">
    <property type="entry name" value="HAD-SF_hydro_IIB"/>
</dbReference>
<dbReference type="InterPro" id="IPR036412">
    <property type="entry name" value="HAD-like_sf"/>
</dbReference>
<accession>A0A9D1IZ58</accession>
<dbReference type="PANTHER" id="PTHR10000:SF53">
    <property type="entry name" value="5-AMINO-6-(5-PHOSPHO-D-RIBITYLAMINO)URACIL PHOSPHATASE YBJI-RELATED"/>
    <property type="match status" value="1"/>
</dbReference>
<gene>
    <name evidence="1" type="ORF">IAD36_02965</name>
</gene>
<dbReference type="Pfam" id="PF08282">
    <property type="entry name" value="Hydrolase_3"/>
    <property type="match status" value="1"/>
</dbReference>
<evidence type="ECO:0000313" key="2">
    <source>
        <dbReference type="Proteomes" id="UP000824238"/>
    </source>
</evidence>
<sequence>MIKLIVSDIDGTLLPYGKTELDAELFSLIRRLRERGVIFCPASGRQYHSLRALFAPVCDELTYLCENGAILYGPGPEDSAPVLGKTVMERSMALELIHDIAALPGGRPLISGANTTYVLAGDPEFEEYMRTNKGNNVGVLARPEDMPEDVIKLAAYCPEGTSPTRHALGPKWDGLLSMASAGPDWVDFTIADKALGLRTLCSALGIALEDTAAFGDNWNDAPMLSLAGRGYIMAASDPNLRAQFPLQCENVELVLQNFLETGEI</sequence>
<protein>
    <submittedName>
        <fullName evidence="1">HAD family phosphatase</fullName>
    </submittedName>
</protein>
<dbReference type="SUPFAM" id="SSF56784">
    <property type="entry name" value="HAD-like"/>
    <property type="match status" value="1"/>
</dbReference>
<dbReference type="InterPro" id="IPR023214">
    <property type="entry name" value="HAD_sf"/>
</dbReference>
<dbReference type="Gene3D" id="3.30.1240.10">
    <property type="match status" value="1"/>
</dbReference>
<name>A0A9D1IZ58_9FIRM</name>
<dbReference type="Proteomes" id="UP000824238">
    <property type="component" value="Unassembled WGS sequence"/>
</dbReference>
<proteinExistence type="predicted"/>
<organism evidence="1 2">
    <name type="scientific">Candidatus Scatomorpha intestinigallinarum</name>
    <dbReference type="NCBI Taxonomy" id="2840923"/>
    <lineage>
        <taxon>Bacteria</taxon>
        <taxon>Bacillati</taxon>
        <taxon>Bacillota</taxon>
        <taxon>Clostridia</taxon>
        <taxon>Eubacteriales</taxon>
        <taxon>Candidatus Scatomorpha</taxon>
    </lineage>
</organism>
<evidence type="ECO:0000313" key="1">
    <source>
        <dbReference type="EMBL" id="HIR54549.1"/>
    </source>
</evidence>
<comment type="caution">
    <text evidence="1">The sequence shown here is derived from an EMBL/GenBank/DDBJ whole genome shotgun (WGS) entry which is preliminary data.</text>
</comment>
<dbReference type="PROSITE" id="PS01229">
    <property type="entry name" value="COF_2"/>
    <property type="match status" value="1"/>
</dbReference>
<dbReference type="GO" id="GO:0016791">
    <property type="term" value="F:phosphatase activity"/>
    <property type="evidence" value="ECO:0007669"/>
    <property type="project" value="TreeGrafter"/>
</dbReference>
<dbReference type="EMBL" id="DVHH01000077">
    <property type="protein sequence ID" value="HIR54549.1"/>
    <property type="molecule type" value="Genomic_DNA"/>
</dbReference>
<reference evidence="1" key="2">
    <citation type="journal article" date="2021" name="PeerJ">
        <title>Extensive microbial diversity within the chicken gut microbiome revealed by metagenomics and culture.</title>
        <authorList>
            <person name="Gilroy R."/>
            <person name="Ravi A."/>
            <person name="Getino M."/>
            <person name="Pursley I."/>
            <person name="Horton D.L."/>
            <person name="Alikhan N.F."/>
            <person name="Baker D."/>
            <person name="Gharbi K."/>
            <person name="Hall N."/>
            <person name="Watson M."/>
            <person name="Adriaenssens E.M."/>
            <person name="Foster-Nyarko E."/>
            <person name="Jarju S."/>
            <person name="Secka A."/>
            <person name="Antonio M."/>
            <person name="Oren A."/>
            <person name="Chaudhuri R.R."/>
            <person name="La Ragione R."/>
            <person name="Hildebrand F."/>
            <person name="Pallen M.J."/>
        </authorList>
    </citation>
    <scope>NUCLEOTIDE SEQUENCE</scope>
    <source>
        <strain evidence="1">ChiGjej3B3-7149</strain>
    </source>
</reference>
<dbReference type="GO" id="GO:0005829">
    <property type="term" value="C:cytosol"/>
    <property type="evidence" value="ECO:0007669"/>
    <property type="project" value="TreeGrafter"/>
</dbReference>
<dbReference type="Gene3D" id="3.40.50.1000">
    <property type="entry name" value="HAD superfamily/HAD-like"/>
    <property type="match status" value="1"/>
</dbReference>
<reference evidence="1" key="1">
    <citation type="submission" date="2020-10" db="EMBL/GenBank/DDBJ databases">
        <authorList>
            <person name="Gilroy R."/>
        </authorList>
    </citation>
    <scope>NUCLEOTIDE SEQUENCE</scope>
    <source>
        <strain evidence="1">ChiGjej3B3-7149</strain>
    </source>
</reference>
<dbReference type="GO" id="GO:0000287">
    <property type="term" value="F:magnesium ion binding"/>
    <property type="evidence" value="ECO:0007669"/>
    <property type="project" value="TreeGrafter"/>
</dbReference>
<dbReference type="NCBIfam" id="TIGR01484">
    <property type="entry name" value="HAD-SF-IIB"/>
    <property type="match status" value="1"/>
</dbReference>